<proteinExistence type="predicted"/>
<dbReference type="PATRIC" id="fig|1212489.4.peg.2747"/>
<gene>
    <name evidence="3" type="ORF">Ldro_2607</name>
</gene>
<sequence length="99" mass="11358">MRFACNIDKTDRINRTIIGSALCIAALIGMGKYFYVALGLALIIEGIVGWCSIPYLLSKEKVKQIFASKYQLYLPTEEQLENEIRREVLIIKQKRTEQC</sequence>
<accession>A0A0W0SQ10</accession>
<name>A0A0W0SQ10_9GAMM</name>
<reference evidence="3 4" key="1">
    <citation type="submission" date="2015-11" db="EMBL/GenBank/DDBJ databases">
        <title>Genomic analysis of 38 Legionella species identifies large and diverse effector repertoires.</title>
        <authorList>
            <person name="Burstein D."/>
            <person name="Amaro F."/>
            <person name="Zusman T."/>
            <person name="Lifshitz Z."/>
            <person name="Cohen O."/>
            <person name="Gilbert J.A."/>
            <person name="Pupko T."/>
            <person name="Shuman H.A."/>
            <person name="Segal G."/>
        </authorList>
    </citation>
    <scope>NUCLEOTIDE SEQUENCE [LARGE SCALE GENOMIC DNA]</scope>
    <source>
        <strain evidence="3 4">ATCC 700990</strain>
    </source>
</reference>
<evidence type="ECO:0000256" key="1">
    <source>
        <dbReference type="SAM" id="Phobius"/>
    </source>
</evidence>
<dbReference type="Proteomes" id="UP000054736">
    <property type="component" value="Unassembled WGS sequence"/>
</dbReference>
<dbReference type="EMBL" id="LNXY01000028">
    <property type="protein sequence ID" value="KTC85435.1"/>
    <property type="molecule type" value="Genomic_DNA"/>
</dbReference>
<keyword evidence="4" id="KW-1185">Reference proteome</keyword>
<keyword evidence="1" id="KW-1133">Transmembrane helix</keyword>
<evidence type="ECO:0000313" key="3">
    <source>
        <dbReference type="EMBL" id="KTC85435.1"/>
    </source>
</evidence>
<dbReference type="AlphaFoldDB" id="A0A0W0SQ10"/>
<feature type="transmembrane region" description="Helical" evidence="1">
    <location>
        <begin position="36"/>
        <end position="57"/>
    </location>
</feature>
<keyword evidence="1" id="KW-0812">Transmembrane</keyword>
<feature type="domain" description="Inner membrane protein YgaP-like transmembrane" evidence="2">
    <location>
        <begin position="5"/>
        <end position="59"/>
    </location>
</feature>
<comment type="caution">
    <text evidence="3">The sequence shown here is derived from an EMBL/GenBank/DDBJ whole genome shotgun (WGS) entry which is preliminary data.</text>
</comment>
<dbReference type="Pfam" id="PF11127">
    <property type="entry name" value="YgaP-like_TM"/>
    <property type="match status" value="1"/>
</dbReference>
<evidence type="ECO:0000259" key="2">
    <source>
        <dbReference type="Pfam" id="PF11127"/>
    </source>
</evidence>
<dbReference type="InterPro" id="IPR021309">
    <property type="entry name" value="YgaP-like_TM"/>
</dbReference>
<organism evidence="3 4">
    <name type="scientific">Legionella drozanskii LLAP-1</name>
    <dbReference type="NCBI Taxonomy" id="1212489"/>
    <lineage>
        <taxon>Bacteria</taxon>
        <taxon>Pseudomonadati</taxon>
        <taxon>Pseudomonadota</taxon>
        <taxon>Gammaproteobacteria</taxon>
        <taxon>Legionellales</taxon>
        <taxon>Legionellaceae</taxon>
        <taxon>Legionella</taxon>
    </lineage>
</organism>
<evidence type="ECO:0000313" key="4">
    <source>
        <dbReference type="Proteomes" id="UP000054736"/>
    </source>
</evidence>
<keyword evidence="1" id="KW-0472">Membrane</keyword>
<protein>
    <recommendedName>
        <fullName evidence="2">Inner membrane protein YgaP-like transmembrane domain-containing protein</fullName>
    </recommendedName>
</protein>
<feature type="transmembrane region" description="Helical" evidence="1">
    <location>
        <begin position="12"/>
        <end position="30"/>
    </location>
</feature>
<dbReference type="RefSeq" id="WP_058496883.1">
    <property type="nucleotide sequence ID" value="NZ_CAAAIU010000008.1"/>
</dbReference>
<dbReference type="OrthoDB" id="5644650at2"/>